<feature type="compositionally biased region" description="Low complexity" evidence="1">
    <location>
        <begin position="31"/>
        <end position="46"/>
    </location>
</feature>
<evidence type="ECO:0000256" key="1">
    <source>
        <dbReference type="SAM" id="MobiDB-lite"/>
    </source>
</evidence>
<comment type="caution">
    <text evidence="3">The sequence shown here is derived from an EMBL/GenBank/DDBJ whole genome shotgun (WGS) entry which is preliminary data.</text>
</comment>
<feature type="region of interest" description="Disordered" evidence="1">
    <location>
        <begin position="331"/>
        <end position="371"/>
    </location>
</feature>
<evidence type="ECO:0000313" key="2">
    <source>
        <dbReference type="EMBL" id="CAF0850291.1"/>
    </source>
</evidence>
<gene>
    <name evidence="2" type="ORF">EDS130_LOCUS7278</name>
    <name evidence="3" type="ORF">XAT740_LOCUS18413</name>
</gene>
<organism evidence="3 4">
    <name type="scientific">Adineta ricciae</name>
    <name type="common">Rotifer</name>
    <dbReference type="NCBI Taxonomy" id="249248"/>
    <lineage>
        <taxon>Eukaryota</taxon>
        <taxon>Metazoa</taxon>
        <taxon>Spiralia</taxon>
        <taxon>Gnathifera</taxon>
        <taxon>Rotifera</taxon>
        <taxon>Eurotatoria</taxon>
        <taxon>Bdelloidea</taxon>
        <taxon>Adinetida</taxon>
        <taxon>Adinetidae</taxon>
        <taxon>Adineta</taxon>
    </lineage>
</organism>
<proteinExistence type="predicted"/>
<feature type="compositionally biased region" description="Polar residues" evidence="1">
    <location>
        <begin position="136"/>
        <end position="153"/>
    </location>
</feature>
<dbReference type="Proteomes" id="UP000663828">
    <property type="component" value="Unassembled WGS sequence"/>
</dbReference>
<dbReference type="EMBL" id="CAJNOR010001229">
    <property type="protein sequence ID" value="CAF1102167.1"/>
    <property type="molecule type" value="Genomic_DNA"/>
</dbReference>
<feature type="region of interest" description="Disordered" evidence="1">
    <location>
        <begin position="27"/>
        <end position="55"/>
    </location>
</feature>
<evidence type="ECO:0000313" key="3">
    <source>
        <dbReference type="EMBL" id="CAF1102167.1"/>
    </source>
</evidence>
<dbReference type="EMBL" id="CAJNOJ010000022">
    <property type="protein sequence ID" value="CAF0850291.1"/>
    <property type="molecule type" value="Genomic_DNA"/>
</dbReference>
<feature type="region of interest" description="Disordered" evidence="1">
    <location>
        <begin position="136"/>
        <end position="196"/>
    </location>
</feature>
<evidence type="ECO:0000313" key="4">
    <source>
        <dbReference type="Proteomes" id="UP000663828"/>
    </source>
</evidence>
<protein>
    <submittedName>
        <fullName evidence="3">Uncharacterized protein</fullName>
    </submittedName>
</protein>
<reference evidence="3" key="1">
    <citation type="submission" date="2021-02" db="EMBL/GenBank/DDBJ databases">
        <authorList>
            <person name="Nowell W R."/>
        </authorList>
    </citation>
    <scope>NUCLEOTIDE SEQUENCE</scope>
</reference>
<keyword evidence="4" id="KW-1185">Reference proteome</keyword>
<sequence length="429" mass="48563">MMTSKKRWTLVPRKWFGSLANAAHKRDQEKQSQLVSLSSSHSTTPHRSSERNSTNFVTQYQLPSFSTRRDKTATISPVNTIFRQTNSFGSIRQEASIRKYNPLTAPLSICTAPSKLRKKASHTSDLLVLPRISTPNEFSRSTSSIRKQSNASDQCLLDSQSNSSRRCSKRSLSLTRTHSSSSMGNNDSSSSGIFSDNHIESNEHQLSRSKDTSSNLELLSTESFNESRASIQPYRLSIVSFESTDRQVSYQTLSQSATVHFHRVQSAERRPKDHVNNRPIITTKSRQSSAAIIKKIEKRIPTQLSTPNTLEKTNFIRISNDTYRLTSNRDNHLYRRQRPNSYIPHSTHDDSLPSANNEDSYADLPRTSSTEQLDKNLQNDLRAIVDSIDHSIITSSATNENPNFILESITDKLLSSMDSSIYAQYERCY</sequence>
<accession>A0A814P346</accession>
<dbReference type="AlphaFoldDB" id="A0A814P346"/>
<name>A0A814P346_ADIRI</name>
<feature type="compositionally biased region" description="Low complexity" evidence="1">
    <location>
        <begin position="157"/>
        <end position="192"/>
    </location>
</feature>
<dbReference type="OrthoDB" id="10027393at2759"/>
<dbReference type="Proteomes" id="UP000663852">
    <property type="component" value="Unassembled WGS sequence"/>
</dbReference>